<protein>
    <recommendedName>
        <fullName evidence="9">Major facilitator superfamily (MFS) profile domain-containing protein</fullName>
    </recommendedName>
</protein>
<dbReference type="GO" id="GO:0016020">
    <property type="term" value="C:membrane"/>
    <property type="evidence" value="ECO:0007669"/>
    <property type="project" value="UniProtKB-SubCell"/>
</dbReference>
<dbReference type="PANTHER" id="PTHR48022">
    <property type="entry name" value="PLASTIDIC GLUCOSE TRANSPORTER 4"/>
    <property type="match status" value="1"/>
</dbReference>
<feature type="transmembrane region" description="Helical" evidence="8">
    <location>
        <begin position="426"/>
        <end position="446"/>
    </location>
</feature>
<name>R7YKF3_CONA1</name>
<dbReference type="PROSITE" id="PS50850">
    <property type="entry name" value="MFS"/>
    <property type="match status" value="1"/>
</dbReference>
<comment type="similarity">
    <text evidence="2 7">Belongs to the major facilitator superfamily. Sugar transporter (TC 2.A.1.1) family.</text>
</comment>
<accession>R7YKF3</accession>
<evidence type="ECO:0000256" key="8">
    <source>
        <dbReference type="SAM" id="Phobius"/>
    </source>
</evidence>
<dbReference type="InterPro" id="IPR003663">
    <property type="entry name" value="Sugar/inositol_transpt"/>
</dbReference>
<reference evidence="11" key="1">
    <citation type="submission" date="2012-06" db="EMBL/GenBank/DDBJ databases">
        <title>The genome sequence of Coniosporium apollinis CBS 100218.</title>
        <authorList>
            <consortium name="The Broad Institute Genome Sequencing Platform"/>
            <person name="Cuomo C."/>
            <person name="Gorbushina A."/>
            <person name="Noack S."/>
            <person name="Walker B."/>
            <person name="Young S.K."/>
            <person name="Zeng Q."/>
            <person name="Gargeya S."/>
            <person name="Fitzgerald M."/>
            <person name="Haas B."/>
            <person name="Abouelleil A."/>
            <person name="Alvarado L."/>
            <person name="Arachchi H.M."/>
            <person name="Berlin A.M."/>
            <person name="Chapman S.B."/>
            <person name="Goldberg J."/>
            <person name="Griggs A."/>
            <person name="Gujja S."/>
            <person name="Hansen M."/>
            <person name="Howarth C."/>
            <person name="Imamovic A."/>
            <person name="Larimer J."/>
            <person name="McCowan C."/>
            <person name="Montmayeur A."/>
            <person name="Murphy C."/>
            <person name="Neiman D."/>
            <person name="Pearson M."/>
            <person name="Priest M."/>
            <person name="Roberts A."/>
            <person name="Saif S."/>
            <person name="Shea T."/>
            <person name="Sisk P."/>
            <person name="Sykes S."/>
            <person name="Wortman J."/>
            <person name="Nusbaum C."/>
            <person name="Birren B."/>
        </authorList>
    </citation>
    <scope>NUCLEOTIDE SEQUENCE [LARGE SCALE GENOMIC DNA]</scope>
    <source>
        <strain evidence="11">CBS 100218</strain>
    </source>
</reference>
<comment type="subcellular location">
    <subcellularLocation>
        <location evidence="1">Membrane</location>
        <topology evidence="1">Multi-pass membrane protein</topology>
    </subcellularLocation>
</comment>
<keyword evidence="6 8" id="KW-0472">Membrane</keyword>
<evidence type="ECO:0000256" key="4">
    <source>
        <dbReference type="ARBA" id="ARBA00022692"/>
    </source>
</evidence>
<keyword evidence="3 7" id="KW-0813">Transport</keyword>
<evidence type="ECO:0000259" key="9">
    <source>
        <dbReference type="PROSITE" id="PS50850"/>
    </source>
</evidence>
<proteinExistence type="inferred from homology"/>
<feature type="transmembrane region" description="Helical" evidence="8">
    <location>
        <begin position="88"/>
        <end position="107"/>
    </location>
</feature>
<dbReference type="eggNOG" id="KOG0254">
    <property type="taxonomic scope" value="Eukaryota"/>
</dbReference>
<evidence type="ECO:0000256" key="2">
    <source>
        <dbReference type="ARBA" id="ARBA00010992"/>
    </source>
</evidence>
<feature type="transmembrane region" description="Helical" evidence="8">
    <location>
        <begin position="360"/>
        <end position="380"/>
    </location>
</feature>
<feature type="domain" description="Major facilitator superfamily (MFS) profile" evidence="9">
    <location>
        <begin position="19"/>
        <end position="450"/>
    </location>
</feature>
<feature type="transmembrane region" description="Helical" evidence="8">
    <location>
        <begin position="400"/>
        <end position="420"/>
    </location>
</feature>
<dbReference type="PRINTS" id="PR00171">
    <property type="entry name" value="SUGRTRNSPORT"/>
</dbReference>
<dbReference type="PROSITE" id="PS00216">
    <property type="entry name" value="SUGAR_TRANSPORT_1"/>
    <property type="match status" value="1"/>
</dbReference>
<feature type="transmembrane region" description="Helical" evidence="8">
    <location>
        <begin position="56"/>
        <end position="76"/>
    </location>
</feature>
<feature type="transmembrane region" description="Helical" evidence="8">
    <location>
        <begin position="262"/>
        <end position="284"/>
    </location>
</feature>
<dbReference type="Gene3D" id="1.20.1250.20">
    <property type="entry name" value="MFS general substrate transporter like domains"/>
    <property type="match status" value="1"/>
</dbReference>
<keyword evidence="11" id="KW-1185">Reference proteome</keyword>
<dbReference type="EMBL" id="JH767558">
    <property type="protein sequence ID" value="EON62385.1"/>
    <property type="molecule type" value="Genomic_DNA"/>
</dbReference>
<dbReference type="PANTHER" id="PTHR48022:SF2">
    <property type="entry name" value="PLASTIDIC GLUCOSE TRANSPORTER 4"/>
    <property type="match status" value="1"/>
</dbReference>
<evidence type="ECO:0000256" key="7">
    <source>
        <dbReference type="RuleBase" id="RU003346"/>
    </source>
</evidence>
<dbReference type="NCBIfam" id="TIGR00879">
    <property type="entry name" value="SP"/>
    <property type="match status" value="1"/>
</dbReference>
<evidence type="ECO:0000256" key="3">
    <source>
        <dbReference type="ARBA" id="ARBA00022448"/>
    </source>
</evidence>
<feature type="transmembrane region" description="Helical" evidence="8">
    <location>
        <begin position="181"/>
        <end position="201"/>
    </location>
</feature>
<evidence type="ECO:0000256" key="6">
    <source>
        <dbReference type="ARBA" id="ARBA00023136"/>
    </source>
</evidence>
<dbReference type="InterPro" id="IPR036259">
    <property type="entry name" value="MFS_trans_sf"/>
</dbReference>
<gene>
    <name evidence="10" type="ORF">W97_01607</name>
</gene>
<dbReference type="HOGENOM" id="CLU_001265_30_12_1"/>
<organism evidence="10 11">
    <name type="scientific">Coniosporium apollinis (strain CBS 100218)</name>
    <name type="common">Rock-inhabiting black yeast</name>
    <dbReference type="NCBI Taxonomy" id="1168221"/>
    <lineage>
        <taxon>Eukaryota</taxon>
        <taxon>Fungi</taxon>
        <taxon>Dikarya</taxon>
        <taxon>Ascomycota</taxon>
        <taxon>Pezizomycotina</taxon>
        <taxon>Dothideomycetes</taxon>
        <taxon>Dothideomycetes incertae sedis</taxon>
        <taxon>Coniosporium</taxon>
    </lineage>
</organism>
<feature type="transmembrane region" description="Helical" evidence="8">
    <location>
        <begin position="113"/>
        <end position="134"/>
    </location>
</feature>
<dbReference type="STRING" id="1168221.R7YKF3"/>
<dbReference type="Proteomes" id="UP000016924">
    <property type="component" value="Unassembled WGS sequence"/>
</dbReference>
<dbReference type="FunFam" id="1.20.1250.20:FF:000134">
    <property type="entry name" value="MFS sugar transporter protein"/>
    <property type="match status" value="1"/>
</dbReference>
<evidence type="ECO:0000256" key="1">
    <source>
        <dbReference type="ARBA" id="ARBA00004141"/>
    </source>
</evidence>
<keyword evidence="4 8" id="KW-0812">Transmembrane</keyword>
<keyword evidence="5 8" id="KW-1133">Transmembrane helix</keyword>
<dbReference type="GO" id="GO:0005351">
    <property type="term" value="F:carbohydrate:proton symporter activity"/>
    <property type="evidence" value="ECO:0007669"/>
    <property type="project" value="TreeGrafter"/>
</dbReference>
<dbReference type="InterPro" id="IPR005829">
    <property type="entry name" value="Sugar_transporter_CS"/>
</dbReference>
<feature type="transmembrane region" description="Helical" evidence="8">
    <location>
        <begin position="146"/>
        <end position="169"/>
    </location>
</feature>
<dbReference type="OrthoDB" id="5399138at2759"/>
<dbReference type="Pfam" id="PF00083">
    <property type="entry name" value="Sugar_tr"/>
    <property type="match status" value="1"/>
</dbReference>
<dbReference type="PROSITE" id="PS00217">
    <property type="entry name" value="SUGAR_TRANSPORT_2"/>
    <property type="match status" value="1"/>
</dbReference>
<sequence length="522" mass="56274">MEFFRKTLRGIKPPGYVVASSVISIGGMLNGYDTGSIGAVTEMPYFLRTFGHFTPFIRGFTVSLIMLAGACPAFFAGQLADRFGRLRITMIGALVFVVGAALEGGAYNFPMFLVGRALCGLGQGVWLSNVSVYICEIAPSARRGMLVSAPQLMCTAGICLGYFTCYGSVRMDSTMSWRIPYIFQAVGGLLLAAACCFLPESPRWLLLNNRRDEAMRNLERLDFSRTEAEKDFLNATEQAALSKSTTEGLLLVFRRQYRSRTILGLFVLGMMQLSGIDAVLYYAPTLFAQAGLPNQTASFLASGVSAILMLAISIPALLLADKWGRRTSAISGGLALSSCMIVIGSLYASKVVHPEGAGKWFVIVLIFAFALTYCFTWAVVGKIYASEIQPGNTRAAANCLAQGLSFFTNWLVAIISPVLLASSSSGAYFLFGCLALGTVAVLAACMPETRSLSLESIQDAFQRPPMRSSLHHLRRSFFSSSSKTSSASTMQDATELTAFEDSEAAVTVRSSIQISAALRTTI</sequence>
<evidence type="ECO:0000313" key="11">
    <source>
        <dbReference type="Proteomes" id="UP000016924"/>
    </source>
</evidence>
<evidence type="ECO:0000313" key="10">
    <source>
        <dbReference type="EMBL" id="EON62385.1"/>
    </source>
</evidence>
<dbReference type="OMA" id="WTRFFRD"/>
<dbReference type="GeneID" id="19898918"/>
<feature type="transmembrane region" description="Helical" evidence="8">
    <location>
        <begin position="296"/>
        <end position="320"/>
    </location>
</feature>
<feature type="transmembrane region" description="Helical" evidence="8">
    <location>
        <begin position="327"/>
        <end position="348"/>
    </location>
</feature>
<dbReference type="InterPro" id="IPR050360">
    <property type="entry name" value="MFS_Sugar_Transporters"/>
</dbReference>
<dbReference type="SUPFAM" id="SSF103473">
    <property type="entry name" value="MFS general substrate transporter"/>
    <property type="match status" value="1"/>
</dbReference>
<evidence type="ECO:0000256" key="5">
    <source>
        <dbReference type="ARBA" id="ARBA00022989"/>
    </source>
</evidence>
<dbReference type="InterPro" id="IPR020846">
    <property type="entry name" value="MFS_dom"/>
</dbReference>
<dbReference type="InterPro" id="IPR005828">
    <property type="entry name" value="MFS_sugar_transport-like"/>
</dbReference>
<dbReference type="AlphaFoldDB" id="R7YKF3"/>
<dbReference type="RefSeq" id="XP_007777702.1">
    <property type="nucleotide sequence ID" value="XM_007779512.1"/>
</dbReference>